<dbReference type="PANTHER" id="PTHR33169">
    <property type="entry name" value="PADR-FAMILY TRANSCRIPTIONAL REGULATOR"/>
    <property type="match status" value="1"/>
</dbReference>
<proteinExistence type="predicted"/>
<comment type="caution">
    <text evidence="2">The sequence shown here is derived from an EMBL/GenBank/DDBJ whole genome shotgun (WGS) entry which is preliminary data.</text>
</comment>
<sequence>MKRRVSNPLALAVLAALFERSMHPYELAAMLKGRGKEQSIRMNYGSLYTVVDALVRAGFIEPVETFREGRRPERTVYALTVSGRAELRDWLSEILRCPAKEYPEFEAGLSLMPVLQPEEVLRLLRERAVALDERIAEVRCSMEQMLASGMRRLFIIETEYHAALLCAERSWVHGIIAEFEAGAHEDLDAWRDYHALARETTGSRSGEGA</sequence>
<protein>
    <submittedName>
        <fullName evidence="2">PadR family transcriptional regulator</fullName>
    </submittedName>
</protein>
<evidence type="ECO:0000313" key="2">
    <source>
        <dbReference type="EMBL" id="MFC6883267.1"/>
    </source>
</evidence>
<dbReference type="InterPro" id="IPR052509">
    <property type="entry name" value="Metal_resp_DNA-bind_regulator"/>
</dbReference>
<evidence type="ECO:0000259" key="1">
    <source>
        <dbReference type="Pfam" id="PF03551"/>
    </source>
</evidence>
<evidence type="ECO:0000313" key="3">
    <source>
        <dbReference type="Proteomes" id="UP001596380"/>
    </source>
</evidence>
<feature type="domain" description="Transcription regulator PadR N-terminal" evidence="1">
    <location>
        <begin position="13"/>
        <end position="88"/>
    </location>
</feature>
<dbReference type="PANTHER" id="PTHR33169:SF27">
    <property type="entry name" value="TRANSCRIPTIONAL REGULATOR PADR FAMILY PROTEIN"/>
    <property type="match status" value="1"/>
</dbReference>
<dbReference type="InterPro" id="IPR005149">
    <property type="entry name" value="Tscrpt_reg_PadR_N"/>
</dbReference>
<reference evidence="3" key="1">
    <citation type="journal article" date="2019" name="Int. J. Syst. Evol. Microbiol.">
        <title>The Global Catalogue of Microorganisms (GCM) 10K type strain sequencing project: providing services to taxonomists for standard genome sequencing and annotation.</title>
        <authorList>
            <consortium name="The Broad Institute Genomics Platform"/>
            <consortium name="The Broad Institute Genome Sequencing Center for Infectious Disease"/>
            <person name="Wu L."/>
            <person name="Ma J."/>
        </authorList>
    </citation>
    <scope>NUCLEOTIDE SEQUENCE [LARGE SCALE GENOMIC DNA]</scope>
    <source>
        <strain evidence="3">JCM 3369</strain>
    </source>
</reference>
<dbReference type="InterPro" id="IPR036390">
    <property type="entry name" value="WH_DNA-bd_sf"/>
</dbReference>
<accession>A0ABW2CNK2</accession>
<dbReference type="InterPro" id="IPR036388">
    <property type="entry name" value="WH-like_DNA-bd_sf"/>
</dbReference>
<dbReference type="RefSeq" id="WP_206681243.1">
    <property type="nucleotide sequence ID" value="NZ_JBHSXS010000018.1"/>
</dbReference>
<name>A0ABW2CNK2_9ACTN</name>
<dbReference type="Pfam" id="PF03551">
    <property type="entry name" value="PadR"/>
    <property type="match status" value="1"/>
</dbReference>
<organism evidence="2 3">
    <name type="scientific">Actinomadura yumaensis</name>
    <dbReference type="NCBI Taxonomy" id="111807"/>
    <lineage>
        <taxon>Bacteria</taxon>
        <taxon>Bacillati</taxon>
        <taxon>Actinomycetota</taxon>
        <taxon>Actinomycetes</taxon>
        <taxon>Streptosporangiales</taxon>
        <taxon>Thermomonosporaceae</taxon>
        <taxon>Actinomadura</taxon>
    </lineage>
</organism>
<dbReference type="SUPFAM" id="SSF46785">
    <property type="entry name" value="Winged helix' DNA-binding domain"/>
    <property type="match status" value="1"/>
</dbReference>
<dbReference type="Proteomes" id="UP001596380">
    <property type="component" value="Unassembled WGS sequence"/>
</dbReference>
<keyword evidence="3" id="KW-1185">Reference proteome</keyword>
<dbReference type="EMBL" id="JBHSXS010000018">
    <property type="protein sequence ID" value="MFC6883267.1"/>
    <property type="molecule type" value="Genomic_DNA"/>
</dbReference>
<dbReference type="Gene3D" id="1.10.10.10">
    <property type="entry name" value="Winged helix-like DNA-binding domain superfamily/Winged helix DNA-binding domain"/>
    <property type="match status" value="1"/>
</dbReference>
<gene>
    <name evidence="2" type="ORF">ACFQKB_26160</name>
</gene>